<evidence type="ECO:0000313" key="2">
    <source>
        <dbReference type="EMBL" id="KAF2276446.1"/>
    </source>
</evidence>
<dbReference type="RefSeq" id="XP_033653985.1">
    <property type="nucleotide sequence ID" value="XM_033796446.1"/>
</dbReference>
<gene>
    <name evidence="2" type="ORF">EI97DRAFT_40087</name>
</gene>
<name>A0A6A6JLA9_WESOR</name>
<feature type="region of interest" description="Disordered" evidence="1">
    <location>
        <begin position="42"/>
        <end position="69"/>
    </location>
</feature>
<dbReference type="GeneID" id="54549621"/>
<keyword evidence="3" id="KW-1185">Reference proteome</keyword>
<organism evidence="2 3">
    <name type="scientific">Westerdykella ornata</name>
    <dbReference type="NCBI Taxonomy" id="318751"/>
    <lineage>
        <taxon>Eukaryota</taxon>
        <taxon>Fungi</taxon>
        <taxon>Dikarya</taxon>
        <taxon>Ascomycota</taxon>
        <taxon>Pezizomycotina</taxon>
        <taxon>Dothideomycetes</taxon>
        <taxon>Pleosporomycetidae</taxon>
        <taxon>Pleosporales</taxon>
        <taxon>Sporormiaceae</taxon>
        <taxon>Westerdykella</taxon>
    </lineage>
</organism>
<dbReference type="EMBL" id="ML986493">
    <property type="protein sequence ID" value="KAF2276446.1"/>
    <property type="molecule type" value="Genomic_DNA"/>
</dbReference>
<dbReference type="Proteomes" id="UP000800097">
    <property type="component" value="Unassembled WGS sequence"/>
</dbReference>
<sequence length="246" mass="27168">MEDQRGEAGWAQRRRCCLFLLGSLCCLAVYCMEEIWGRADRKRGELATQQRRRRRGGSRRREEDGGTLTPGLATCLGTVIDNQKGSTQARKTWAVIGPASSSPNCTPPTSRCWPRFFHMSGDAESLRGESSCWSVRAKGSKAERFAIERASTLAHLGDGERPEKSLVDLLIRCGPSLRPDPPLSLPAPHHTLTESQTAKSRLHKAHQHPTCARLLSKYSSSPTRSIPCSTAIVRDGRITITEEQSS</sequence>
<evidence type="ECO:0000256" key="1">
    <source>
        <dbReference type="SAM" id="MobiDB-lite"/>
    </source>
</evidence>
<protein>
    <submittedName>
        <fullName evidence="2">Uncharacterized protein</fullName>
    </submittedName>
</protein>
<accession>A0A6A6JLA9</accession>
<reference evidence="2" key="1">
    <citation type="journal article" date="2020" name="Stud. Mycol.">
        <title>101 Dothideomycetes genomes: a test case for predicting lifestyles and emergence of pathogens.</title>
        <authorList>
            <person name="Haridas S."/>
            <person name="Albert R."/>
            <person name="Binder M."/>
            <person name="Bloem J."/>
            <person name="Labutti K."/>
            <person name="Salamov A."/>
            <person name="Andreopoulos B."/>
            <person name="Baker S."/>
            <person name="Barry K."/>
            <person name="Bills G."/>
            <person name="Bluhm B."/>
            <person name="Cannon C."/>
            <person name="Castanera R."/>
            <person name="Culley D."/>
            <person name="Daum C."/>
            <person name="Ezra D."/>
            <person name="Gonzalez J."/>
            <person name="Henrissat B."/>
            <person name="Kuo A."/>
            <person name="Liang C."/>
            <person name="Lipzen A."/>
            <person name="Lutzoni F."/>
            <person name="Magnuson J."/>
            <person name="Mondo S."/>
            <person name="Nolan M."/>
            <person name="Ohm R."/>
            <person name="Pangilinan J."/>
            <person name="Park H.-J."/>
            <person name="Ramirez L."/>
            <person name="Alfaro M."/>
            <person name="Sun H."/>
            <person name="Tritt A."/>
            <person name="Yoshinaga Y."/>
            <person name="Zwiers L.-H."/>
            <person name="Turgeon B."/>
            <person name="Goodwin S."/>
            <person name="Spatafora J."/>
            <person name="Crous P."/>
            <person name="Grigoriev I."/>
        </authorList>
    </citation>
    <scope>NUCLEOTIDE SEQUENCE</scope>
    <source>
        <strain evidence="2">CBS 379.55</strain>
    </source>
</reference>
<proteinExistence type="predicted"/>
<dbReference type="AlphaFoldDB" id="A0A6A6JLA9"/>
<evidence type="ECO:0000313" key="3">
    <source>
        <dbReference type="Proteomes" id="UP000800097"/>
    </source>
</evidence>